<dbReference type="GO" id="GO:0004867">
    <property type="term" value="F:serine-type endopeptidase inhibitor activity"/>
    <property type="evidence" value="ECO:0007669"/>
    <property type="project" value="UniProtKB-KW"/>
</dbReference>
<evidence type="ECO:0000259" key="5">
    <source>
        <dbReference type="SMART" id="SM00093"/>
    </source>
</evidence>
<dbReference type="InterPro" id="IPR023796">
    <property type="entry name" value="Serpin_dom"/>
</dbReference>
<evidence type="ECO:0000313" key="7">
    <source>
        <dbReference type="RefSeq" id="XP_034107401.1"/>
    </source>
</evidence>
<proteinExistence type="inferred from homology"/>
<evidence type="ECO:0000256" key="2">
    <source>
        <dbReference type="ARBA" id="ARBA00022690"/>
    </source>
</evidence>
<organism evidence="6 7">
    <name type="scientific">Drosophila albomicans</name>
    <name type="common">Fruit fly</name>
    <dbReference type="NCBI Taxonomy" id="7291"/>
    <lineage>
        <taxon>Eukaryota</taxon>
        <taxon>Metazoa</taxon>
        <taxon>Ecdysozoa</taxon>
        <taxon>Arthropoda</taxon>
        <taxon>Hexapoda</taxon>
        <taxon>Insecta</taxon>
        <taxon>Pterygota</taxon>
        <taxon>Neoptera</taxon>
        <taxon>Endopterygota</taxon>
        <taxon>Diptera</taxon>
        <taxon>Brachycera</taxon>
        <taxon>Muscomorpha</taxon>
        <taxon>Ephydroidea</taxon>
        <taxon>Drosophilidae</taxon>
        <taxon>Drosophila</taxon>
    </lineage>
</organism>
<dbReference type="SMART" id="SM00093">
    <property type="entry name" value="SERPIN"/>
    <property type="match status" value="1"/>
</dbReference>
<dbReference type="CDD" id="cd19954">
    <property type="entry name" value="serpin42Dd-like_insects"/>
    <property type="match status" value="1"/>
</dbReference>
<dbReference type="Pfam" id="PF00079">
    <property type="entry name" value="Serpin"/>
    <property type="match status" value="1"/>
</dbReference>
<accession>A0A6P8WUM6</accession>
<evidence type="ECO:0000313" key="6">
    <source>
        <dbReference type="Proteomes" id="UP000515160"/>
    </source>
</evidence>
<comment type="similarity">
    <text evidence="1 4">Belongs to the serpin family.</text>
</comment>
<keyword evidence="2 7" id="KW-0646">Protease inhibitor</keyword>
<dbReference type="PROSITE" id="PS00284">
    <property type="entry name" value="SERPIN"/>
    <property type="match status" value="1"/>
</dbReference>
<sequence>MASGGTIIPPPHSSICFARNLFQALSKSPELSAKNHMVSPAAARSALTLVFMGAGVKSAEELRRGLLLGSAKKVEIAEQHAEVMSKECVCNEKGVSMRLATGLFVKDDLELLPDFNAKALEFFNVQADALNFLDAQSAMQHVNKWIATQTFYTIRNPFSSATFSVESSVLLVNSVYFRARWAKRFAVEHSTLDDFWINPKQRMQLTMMRQVGKFRYGQSNKLKSRILQLPFEESDLTMLLIVPFEIDGLPELEMKLQQFDLNEVALKSVMHDCEVMVPKFKMECDVDLKVPLQKLGIKRIFEPGNADLSGLFAKKSQGLITEARQKLYLNVNEAGCETNFDAPVKPAAVGKDVELKIFKANHPFVFAIRNNRNVYFVGHFVKP</sequence>
<gene>
    <name evidence="7" type="primary">LOC117570071</name>
</gene>
<dbReference type="OrthoDB" id="671595at2759"/>
<dbReference type="SUPFAM" id="SSF56574">
    <property type="entry name" value="Serpins"/>
    <property type="match status" value="1"/>
</dbReference>
<dbReference type="GO" id="GO:0005615">
    <property type="term" value="C:extracellular space"/>
    <property type="evidence" value="ECO:0007669"/>
    <property type="project" value="InterPro"/>
</dbReference>
<evidence type="ECO:0000256" key="3">
    <source>
        <dbReference type="ARBA" id="ARBA00022900"/>
    </source>
</evidence>
<dbReference type="InterPro" id="IPR042185">
    <property type="entry name" value="Serpin_sf_2"/>
</dbReference>
<evidence type="ECO:0000256" key="1">
    <source>
        <dbReference type="ARBA" id="ARBA00009500"/>
    </source>
</evidence>
<dbReference type="InterPro" id="IPR000215">
    <property type="entry name" value="Serpin_fam"/>
</dbReference>
<dbReference type="AlphaFoldDB" id="A0A6P8WUM6"/>
<dbReference type="PANTHER" id="PTHR11461">
    <property type="entry name" value="SERINE PROTEASE INHIBITOR, SERPIN"/>
    <property type="match status" value="1"/>
</dbReference>
<dbReference type="PANTHER" id="PTHR11461:SF211">
    <property type="entry name" value="GH10112P-RELATED"/>
    <property type="match status" value="1"/>
</dbReference>
<dbReference type="InterPro" id="IPR042178">
    <property type="entry name" value="Serpin_sf_1"/>
</dbReference>
<dbReference type="InterPro" id="IPR036186">
    <property type="entry name" value="Serpin_sf"/>
</dbReference>
<dbReference type="Gene3D" id="3.30.497.10">
    <property type="entry name" value="Antithrombin, subunit I, domain 2"/>
    <property type="match status" value="1"/>
</dbReference>
<feature type="domain" description="Serpin" evidence="5">
    <location>
        <begin position="19"/>
        <end position="383"/>
    </location>
</feature>
<keyword evidence="3 7" id="KW-0722">Serine protease inhibitor</keyword>
<keyword evidence="6" id="KW-1185">Reference proteome</keyword>
<dbReference type="Proteomes" id="UP000515160">
    <property type="component" value="Chromosome 3"/>
</dbReference>
<dbReference type="RefSeq" id="XP_034107401.1">
    <property type="nucleotide sequence ID" value="XM_034251510.2"/>
</dbReference>
<evidence type="ECO:0000256" key="4">
    <source>
        <dbReference type="RuleBase" id="RU000411"/>
    </source>
</evidence>
<name>A0A6P8WUM6_DROAB</name>
<dbReference type="Gene3D" id="2.30.39.10">
    <property type="entry name" value="Alpha-1-antitrypsin, domain 1"/>
    <property type="match status" value="1"/>
</dbReference>
<dbReference type="InterPro" id="IPR023795">
    <property type="entry name" value="Serpin_CS"/>
</dbReference>
<dbReference type="GeneID" id="117570071"/>
<protein>
    <submittedName>
        <fullName evidence="7">Serine protease inhibitor 42Dd</fullName>
    </submittedName>
</protein>
<reference evidence="7" key="1">
    <citation type="submission" date="2025-08" db="UniProtKB">
        <authorList>
            <consortium name="RefSeq"/>
        </authorList>
    </citation>
    <scope>IDENTIFICATION</scope>
    <source>
        <strain evidence="7">15112-1751.03</strain>
        <tissue evidence="7">Whole Adult</tissue>
    </source>
</reference>